<evidence type="ECO:0000313" key="2">
    <source>
        <dbReference type="Proteomes" id="UP000663842"/>
    </source>
</evidence>
<feature type="non-terminal residue" evidence="1">
    <location>
        <position position="1"/>
    </location>
</feature>
<dbReference type="EMBL" id="CAJOBF010008559">
    <property type="protein sequence ID" value="CAF4257973.1"/>
    <property type="molecule type" value="Genomic_DNA"/>
</dbReference>
<reference evidence="1" key="1">
    <citation type="submission" date="2021-02" db="EMBL/GenBank/DDBJ databases">
        <authorList>
            <person name="Nowell W R."/>
        </authorList>
    </citation>
    <scope>NUCLEOTIDE SEQUENCE</scope>
</reference>
<dbReference type="AlphaFoldDB" id="A0A820F469"/>
<gene>
    <name evidence="1" type="ORF">UXM345_LOCUS31112</name>
</gene>
<name>A0A820F469_9BILA</name>
<dbReference type="Proteomes" id="UP000663842">
    <property type="component" value="Unassembled WGS sequence"/>
</dbReference>
<sequence length="172" mass="19782">MVTRCLFGIFVFGSDSDLIYRFATDDLFSYLRKCFIDRGYAFNENPTEKVEINQDIEFSIDDAIVQHFSMLTSFHSQTAHRNNAIRRITLSSNIELFFDQIGESKIICMADDSFNTTVVLKAINLFKALTKFHIGVLPFKKSKTMDKSIDRIASSLQYYLNNIATNQALIFE</sequence>
<evidence type="ECO:0000313" key="1">
    <source>
        <dbReference type="EMBL" id="CAF4257973.1"/>
    </source>
</evidence>
<organism evidence="1 2">
    <name type="scientific">Rotaria magnacalcarata</name>
    <dbReference type="NCBI Taxonomy" id="392030"/>
    <lineage>
        <taxon>Eukaryota</taxon>
        <taxon>Metazoa</taxon>
        <taxon>Spiralia</taxon>
        <taxon>Gnathifera</taxon>
        <taxon>Rotifera</taxon>
        <taxon>Eurotatoria</taxon>
        <taxon>Bdelloidea</taxon>
        <taxon>Philodinida</taxon>
        <taxon>Philodinidae</taxon>
        <taxon>Rotaria</taxon>
    </lineage>
</organism>
<protein>
    <submittedName>
        <fullName evidence="1">Uncharacterized protein</fullName>
    </submittedName>
</protein>
<proteinExistence type="predicted"/>
<comment type="caution">
    <text evidence="1">The sequence shown here is derived from an EMBL/GenBank/DDBJ whole genome shotgun (WGS) entry which is preliminary data.</text>
</comment>
<accession>A0A820F469</accession>